<evidence type="ECO:0000313" key="3">
    <source>
        <dbReference type="Proteomes" id="UP000735302"/>
    </source>
</evidence>
<organism evidence="2 3">
    <name type="scientific">Plakobranchus ocellatus</name>
    <dbReference type="NCBI Taxonomy" id="259542"/>
    <lineage>
        <taxon>Eukaryota</taxon>
        <taxon>Metazoa</taxon>
        <taxon>Spiralia</taxon>
        <taxon>Lophotrochozoa</taxon>
        <taxon>Mollusca</taxon>
        <taxon>Gastropoda</taxon>
        <taxon>Heterobranchia</taxon>
        <taxon>Euthyneura</taxon>
        <taxon>Panpulmonata</taxon>
        <taxon>Sacoglossa</taxon>
        <taxon>Placobranchoidea</taxon>
        <taxon>Plakobranchidae</taxon>
        <taxon>Plakobranchus</taxon>
    </lineage>
</organism>
<feature type="transmembrane region" description="Helical" evidence="1">
    <location>
        <begin position="115"/>
        <end position="133"/>
    </location>
</feature>
<sequence length="208" mass="23308">MLVINTAAFIDNSLNIAVFVKLGFSEPSNISLTALAATDLALVVLTTWTNLCILFFVHGTSLPFHPTNIAHVSSGPMYAFASRTVAWVTAFIRFERCLCILLPLKVEKSMTRRSTLMIITLTFVPLVYTYIGYEFVWVFYPHLNATILDALPIDEEYFVLFEKTITIICGVIQPILAFSIVPIYAVFLVDQLKKISSWRKSVTSAKGQ</sequence>
<keyword evidence="1" id="KW-0812">Transmembrane</keyword>
<dbReference type="AlphaFoldDB" id="A0AAV4CCM1"/>
<keyword evidence="2" id="KW-0675">Receptor</keyword>
<keyword evidence="1" id="KW-1133">Transmembrane helix</keyword>
<name>A0AAV4CCM1_9GAST</name>
<dbReference type="EMBL" id="BLXT01006082">
    <property type="protein sequence ID" value="GFO28723.1"/>
    <property type="molecule type" value="Genomic_DNA"/>
</dbReference>
<evidence type="ECO:0000313" key="2">
    <source>
        <dbReference type="EMBL" id="GFO28723.1"/>
    </source>
</evidence>
<reference evidence="2 3" key="1">
    <citation type="journal article" date="2021" name="Elife">
        <title>Chloroplast acquisition without the gene transfer in kleptoplastic sea slugs, Plakobranchus ocellatus.</title>
        <authorList>
            <person name="Maeda T."/>
            <person name="Takahashi S."/>
            <person name="Yoshida T."/>
            <person name="Shimamura S."/>
            <person name="Takaki Y."/>
            <person name="Nagai Y."/>
            <person name="Toyoda A."/>
            <person name="Suzuki Y."/>
            <person name="Arimoto A."/>
            <person name="Ishii H."/>
            <person name="Satoh N."/>
            <person name="Nishiyama T."/>
            <person name="Hasebe M."/>
            <person name="Maruyama T."/>
            <person name="Minagawa J."/>
            <person name="Obokata J."/>
            <person name="Shigenobu S."/>
        </authorList>
    </citation>
    <scope>NUCLEOTIDE SEQUENCE [LARGE SCALE GENOMIC DNA]</scope>
</reference>
<dbReference type="Gene3D" id="1.20.1070.10">
    <property type="entry name" value="Rhodopsin 7-helix transmembrane proteins"/>
    <property type="match status" value="1"/>
</dbReference>
<accession>A0AAV4CCM1</accession>
<feature type="transmembrane region" description="Helical" evidence="1">
    <location>
        <begin position="165"/>
        <end position="189"/>
    </location>
</feature>
<feature type="transmembrane region" description="Helical" evidence="1">
    <location>
        <begin position="77"/>
        <end position="94"/>
    </location>
</feature>
<comment type="caution">
    <text evidence="2">The sequence shown here is derived from an EMBL/GenBank/DDBJ whole genome shotgun (WGS) entry which is preliminary data.</text>
</comment>
<protein>
    <submittedName>
        <fullName evidence="2">Chemosensory receptor a</fullName>
    </submittedName>
</protein>
<proteinExistence type="predicted"/>
<gene>
    <name evidence="2" type="ORF">PoB_005522800</name>
</gene>
<keyword evidence="3" id="KW-1185">Reference proteome</keyword>
<dbReference type="Proteomes" id="UP000735302">
    <property type="component" value="Unassembled WGS sequence"/>
</dbReference>
<evidence type="ECO:0000256" key="1">
    <source>
        <dbReference type="SAM" id="Phobius"/>
    </source>
</evidence>
<keyword evidence="1" id="KW-0472">Membrane</keyword>
<dbReference type="SUPFAM" id="SSF81321">
    <property type="entry name" value="Family A G protein-coupled receptor-like"/>
    <property type="match status" value="1"/>
</dbReference>
<feature type="transmembrane region" description="Helical" evidence="1">
    <location>
        <begin position="36"/>
        <end position="57"/>
    </location>
</feature>